<feature type="non-terminal residue" evidence="1">
    <location>
        <position position="1"/>
    </location>
</feature>
<sequence length="220" mass="24075">QLSPVRWVVMNFGGNFAPSALVQSLQSSVVFMDYDDGFITREEAVNFDSVVSQLIDCYDGLKIALHKTLGPDDSHKSTAATDYQEPVSSHVGIYVDDTHARGETKEEALYYADRLDSGLASHGFGSNAIKRLLSWAHDPSTYLGYLYSHDSLSVIFEPAEGLLSSKGLSRRQCFKIAMAFYDPLGLGVEYAVALRAMVREACSSSVGWDDLVESSLAAKL</sequence>
<accession>A0A7J6KKN6</accession>
<evidence type="ECO:0000313" key="1">
    <source>
        <dbReference type="EMBL" id="KAF4647096.1"/>
    </source>
</evidence>
<dbReference type="EMBL" id="JABAHT010002634">
    <property type="protein sequence ID" value="KAF4647096.1"/>
    <property type="molecule type" value="Genomic_DNA"/>
</dbReference>
<name>A0A7J6KKN6_PEROL</name>
<protein>
    <submittedName>
        <fullName evidence="1">Uncharacterized protein</fullName>
    </submittedName>
</protein>
<reference evidence="1 2" key="1">
    <citation type="submission" date="2020-04" db="EMBL/GenBank/DDBJ databases">
        <title>Perkinsus olseni comparative genomics.</title>
        <authorList>
            <person name="Bogema D.R."/>
        </authorList>
    </citation>
    <scope>NUCLEOTIDE SEQUENCE [LARGE SCALE GENOMIC DNA]</scope>
    <source>
        <strain evidence="1">ATCC PRA-179</strain>
    </source>
</reference>
<evidence type="ECO:0000313" key="2">
    <source>
        <dbReference type="Proteomes" id="UP000570595"/>
    </source>
</evidence>
<comment type="caution">
    <text evidence="1">The sequence shown here is derived from an EMBL/GenBank/DDBJ whole genome shotgun (WGS) entry which is preliminary data.</text>
</comment>
<feature type="non-terminal residue" evidence="1">
    <location>
        <position position="220"/>
    </location>
</feature>
<dbReference type="AlphaFoldDB" id="A0A7J6KKN6"/>
<proteinExistence type="predicted"/>
<organism evidence="1 2">
    <name type="scientific">Perkinsus olseni</name>
    <name type="common">Perkinsus atlanticus</name>
    <dbReference type="NCBI Taxonomy" id="32597"/>
    <lineage>
        <taxon>Eukaryota</taxon>
        <taxon>Sar</taxon>
        <taxon>Alveolata</taxon>
        <taxon>Perkinsozoa</taxon>
        <taxon>Perkinsea</taxon>
        <taxon>Perkinsida</taxon>
        <taxon>Perkinsidae</taxon>
        <taxon>Perkinsus</taxon>
    </lineage>
</organism>
<dbReference type="OrthoDB" id="10472511at2759"/>
<gene>
    <name evidence="1" type="ORF">FOZ61_004661</name>
</gene>
<dbReference type="Proteomes" id="UP000570595">
    <property type="component" value="Unassembled WGS sequence"/>
</dbReference>